<gene>
    <name evidence="2" type="ORF">HYPSUDRAFT_211665</name>
</gene>
<name>A0A0D2MWC8_HYPSF</name>
<feature type="compositionally biased region" description="Basic and acidic residues" evidence="1">
    <location>
        <begin position="64"/>
        <end position="99"/>
    </location>
</feature>
<dbReference type="OMA" id="REFAHHK"/>
<dbReference type="OrthoDB" id="3228420at2759"/>
<dbReference type="AlphaFoldDB" id="A0A0D2MWC8"/>
<accession>A0A0D2MWC8</accession>
<feature type="region of interest" description="Disordered" evidence="1">
    <location>
        <begin position="1"/>
        <end position="121"/>
    </location>
</feature>
<proteinExistence type="predicted"/>
<evidence type="ECO:0000313" key="3">
    <source>
        <dbReference type="Proteomes" id="UP000054270"/>
    </source>
</evidence>
<evidence type="ECO:0000313" key="2">
    <source>
        <dbReference type="EMBL" id="KJA28293.1"/>
    </source>
</evidence>
<dbReference type="Proteomes" id="UP000054270">
    <property type="component" value="Unassembled WGS sequence"/>
</dbReference>
<feature type="compositionally biased region" description="Basic and acidic residues" evidence="1">
    <location>
        <begin position="38"/>
        <end position="49"/>
    </location>
</feature>
<protein>
    <submittedName>
        <fullName evidence="2">Uncharacterized protein</fullName>
    </submittedName>
</protein>
<organism evidence="2 3">
    <name type="scientific">Hypholoma sublateritium (strain FD-334 SS-4)</name>
    <dbReference type="NCBI Taxonomy" id="945553"/>
    <lineage>
        <taxon>Eukaryota</taxon>
        <taxon>Fungi</taxon>
        <taxon>Dikarya</taxon>
        <taxon>Basidiomycota</taxon>
        <taxon>Agaricomycotina</taxon>
        <taxon>Agaricomycetes</taxon>
        <taxon>Agaricomycetidae</taxon>
        <taxon>Agaricales</taxon>
        <taxon>Agaricineae</taxon>
        <taxon>Strophariaceae</taxon>
        <taxon>Hypholoma</taxon>
    </lineage>
</organism>
<evidence type="ECO:0000256" key="1">
    <source>
        <dbReference type="SAM" id="MobiDB-lite"/>
    </source>
</evidence>
<dbReference type="EMBL" id="KN817521">
    <property type="protein sequence ID" value="KJA28293.1"/>
    <property type="molecule type" value="Genomic_DNA"/>
</dbReference>
<sequence>MSDNIQHAPALKVGGRRLSISAKHKSPVHAAPSSVQTENKDNIAADDYPRPTAPTGDAPLQQNHQHEEEVPPQKERKEKKLQETAHWKTETTRPTRDSHVASNIHGCGMRISQPAGKSLGV</sequence>
<reference evidence="3" key="1">
    <citation type="submission" date="2014-04" db="EMBL/GenBank/DDBJ databases">
        <title>Evolutionary Origins and Diversification of the Mycorrhizal Mutualists.</title>
        <authorList>
            <consortium name="DOE Joint Genome Institute"/>
            <consortium name="Mycorrhizal Genomics Consortium"/>
            <person name="Kohler A."/>
            <person name="Kuo A."/>
            <person name="Nagy L.G."/>
            <person name="Floudas D."/>
            <person name="Copeland A."/>
            <person name="Barry K.W."/>
            <person name="Cichocki N."/>
            <person name="Veneault-Fourrey C."/>
            <person name="LaButti K."/>
            <person name="Lindquist E.A."/>
            <person name="Lipzen A."/>
            <person name="Lundell T."/>
            <person name="Morin E."/>
            <person name="Murat C."/>
            <person name="Riley R."/>
            <person name="Ohm R."/>
            <person name="Sun H."/>
            <person name="Tunlid A."/>
            <person name="Henrissat B."/>
            <person name="Grigoriev I.V."/>
            <person name="Hibbett D.S."/>
            <person name="Martin F."/>
        </authorList>
    </citation>
    <scope>NUCLEOTIDE SEQUENCE [LARGE SCALE GENOMIC DNA]</scope>
    <source>
        <strain evidence="3">FD-334 SS-4</strain>
    </source>
</reference>
<keyword evidence="3" id="KW-1185">Reference proteome</keyword>